<dbReference type="AlphaFoldDB" id="A0AAV7J6N4"/>
<proteinExistence type="predicted"/>
<evidence type="ECO:0000313" key="2">
    <source>
        <dbReference type="Proteomes" id="UP000826195"/>
    </source>
</evidence>
<reference evidence="1 2" key="1">
    <citation type="journal article" date="2021" name="J. Hered.">
        <title>A chromosome-level genome assembly of the parasitoid wasp, Cotesia glomerata (Hymenoptera: Braconidae).</title>
        <authorList>
            <person name="Pinto B.J."/>
            <person name="Weis J.J."/>
            <person name="Gamble T."/>
            <person name="Ode P.J."/>
            <person name="Paul R."/>
            <person name="Zaspel J.M."/>
        </authorList>
    </citation>
    <scope>NUCLEOTIDE SEQUENCE [LARGE SCALE GENOMIC DNA]</scope>
    <source>
        <strain evidence="1">CgM1</strain>
    </source>
</reference>
<accession>A0AAV7J6N4</accession>
<dbReference type="Proteomes" id="UP000826195">
    <property type="component" value="Unassembled WGS sequence"/>
</dbReference>
<evidence type="ECO:0000313" key="1">
    <source>
        <dbReference type="EMBL" id="KAH0568720.1"/>
    </source>
</evidence>
<gene>
    <name evidence="1" type="ORF">KQX54_021410</name>
</gene>
<name>A0AAV7J6N4_COTGL</name>
<sequence>MAGPPARRECNNDVACECCVSGMTDAWTGGKRVGFFTRARVWSMRLRIPHVEYRGLKMTENWLLFAAASSPQSFSWQHARPVVLRVEKTRDTFIPSRIFNGHVGIYIFYHTWDIIWDAVSS</sequence>
<comment type="caution">
    <text evidence="1">The sequence shown here is derived from an EMBL/GenBank/DDBJ whole genome shotgun (WGS) entry which is preliminary data.</text>
</comment>
<organism evidence="1 2">
    <name type="scientific">Cotesia glomerata</name>
    <name type="common">Lepidopteran parasitic wasp</name>
    <name type="synonym">Apanteles glomeratus</name>
    <dbReference type="NCBI Taxonomy" id="32391"/>
    <lineage>
        <taxon>Eukaryota</taxon>
        <taxon>Metazoa</taxon>
        <taxon>Ecdysozoa</taxon>
        <taxon>Arthropoda</taxon>
        <taxon>Hexapoda</taxon>
        <taxon>Insecta</taxon>
        <taxon>Pterygota</taxon>
        <taxon>Neoptera</taxon>
        <taxon>Endopterygota</taxon>
        <taxon>Hymenoptera</taxon>
        <taxon>Apocrita</taxon>
        <taxon>Ichneumonoidea</taxon>
        <taxon>Braconidae</taxon>
        <taxon>Microgastrinae</taxon>
        <taxon>Cotesia</taxon>
    </lineage>
</organism>
<protein>
    <submittedName>
        <fullName evidence="1">Uncharacterized protein</fullName>
    </submittedName>
</protein>
<keyword evidence="2" id="KW-1185">Reference proteome</keyword>
<dbReference type="EMBL" id="JAHXZJ010000001">
    <property type="protein sequence ID" value="KAH0568720.1"/>
    <property type="molecule type" value="Genomic_DNA"/>
</dbReference>